<organism evidence="4 5">
    <name type="scientific">Flavobacterium capsici</name>
    <dbReference type="NCBI Taxonomy" id="3075618"/>
    <lineage>
        <taxon>Bacteria</taxon>
        <taxon>Pseudomonadati</taxon>
        <taxon>Bacteroidota</taxon>
        <taxon>Flavobacteriia</taxon>
        <taxon>Flavobacteriales</taxon>
        <taxon>Flavobacteriaceae</taxon>
        <taxon>Flavobacterium</taxon>
    </lineage>
</organism>
<evidence type="ECO:0000313" key="4">
    <source>
        <dbReference type="EMBL" id="WNM21196.1"/>
    </source>
</evidence>
<evidence type="ECO:0000313" key="5">
    <source>
        <dbReference type="Proteomes" id="UP001304515"/>
    </source>
</evidence>
<feature type="domain" description="LTD" evidence="2">
    <location>
        <begin position="1124"/>
        <end position="1301"/>
    </location>
</feature>
<dbReference type="RefSeq" id="WP_313324763.1">
    <property type="nucleotide sequence ID" value="NZ_CP134878.1"/>
</dbReference>
<dbReference type="EMBL" id="CP134878">
    <property type="protein sequence ID" value="WNM19807.1"/>
    <property type="molecule type" value="Genomic_DNA"/>
</dbReference>
<protein>
    <submittedName>
        <fullName evidence="4">Choice-of-anchor D domain-containing protein</fullName>
    </submittedName>
</protein>
<dbReference type="KEGG" id="fcj:RN605_10955"/>
<feature type="signal peptide" evidence="1">
    <location>
        <begin position="1"/>
        <end position="22"/>
    </location>
</feature>
<keyword evidence="1" id="KW-0732">Signal</keyword>
<dbReference type="InterPro" id="IPR001322">
    <property type="entry name" value="Lamin_tail_dom"/>
</dbReference>
<dbReference type="Gene3D" id="2.60.40.10">
    <property type="entry name" value="Immunoglobulins"/>
    <property type="match status" value="2"/>
</dbReference>
<evidence type="ECO:0000259" key="2">
    <source>
        <dbReference type="PROSITE" id="PS51841"/>
    </source>
</evidence>
<dbReference type="NCBIfam" id="NF012200">
    <property type="entry name" value="choice_anch_D"/>
    <property type="match status" value="2"/>
</dbReference>
<gene>
    <name evidence="4" type="ORF">RN605_10955</name>
    <name evidence="3" type="ORF">RN608_03785</name>
</gene>
<keyword evidence="5" id="KW-1185">Reference proteome</keyword>
<dbReference type="InterPro" id="IPR013783">
    <property type="entry name" value="Ig-like_fold"/>
</dbReference>
<sequence>MKLSKLLSIVFFFLIFSNASFGQASLPVSRTAWNTTPTGWTDSGISLRSTSFACSGNNAGTFDTNGDQVILFINSAPSQLVFKLKKASMSGVTYLLVEESPDGSTYSTIGNYGTDASSTAITDCADITLALSSTTRYIRWTYTKGTGNCDMDDVNVTAPAGITTANNGNWNVGSTWTGGVVPTSAQNAIINHAVTMDVAVTRDLGTTTTINAAGSLATGAFTYTNSGTTNVNGTFKLDTGGWATGNNFNYGGTSTLVFNSTSNYAVNNTDKFWPAGAPPYNVTVLQGGFTMNATMARSIAGTLTLGNGNVVITAPSSLTINGTCLIVNGGFFNQSPIYGASSLLKYNTTGTYGRGFEWQAAGVGTIGVTPGYPNNVQVSNATTLDYINGAASGAVGVKAMAGSLTIDSGCSIAMNYGGVSAGGLLIVAGDVTNAGTLTLGAASGDDLRLGGNFSNTGTFNGNNRAVFFTKIGTQTVTSSSALTIPYVVTTGSGTTVQLLSNLTISAPLAGNVISFGNAADVIDINGRTLTLGTAAVANTITGSGSFKGSTTSNLSLLGTGSIGTVKFVTDLNLATFSVNRSAAAVACVLGSALTINTSLVLTNGLVDLASNTMTLASTCSNTFTASANSYVIADVTAGGVLRKAITATATVYNFPIGDRVASADGTQYSPATVNFTAGTFTSAFLGVAVEDSKHPNMDATGNFISRYWTTTTTGTFTSPTYTFGASYLAVDINGTETLSKSNQWNGSIWTNGGAPIGGNSLSIGGCTNLTAPNHFSAGDRDKEINIVQGATNYLTGSTYNFGNVVIGFPVDIVFTIQNLGQQTLTLGSGGNAPSMTGNPPYSLFATYLPLTTILGMTSTTPNTRTFTIRFSPTATGTFTGSVTIISDDADEGAGYVINFTGIGQSPAPDIRLKGFTGGTSTITNGSASTSGINNTAFGSINLGSNATKDFEIQNHSSATAVLNLTGAPIVTVGGTNPGDFVVTTVPSSTSISPGNSTTFIITFTPQYVGYRSAIVSIANNDSTKNPFTYLVDGTGVCLATANTITPTSGPVGTEVTINATSGVLTGATVSLNAVGLSFTTVSTTQITTIIPTGVTSGSLITTSSQGCQASNTFTVINNVANTCKGGTNASNLFISEVTDATYGGLTYVEIFNGTGASVNLSNYSLQFFQDGNATPYGTATLTGTLANNATHVFRTTPTASVCGVYGGNGSLANQTTPGINGINFSDGGTPPNTAIEHDYIALFNNATKIDSWGEYMNQSWAASLGIGDRGVDFRRKNNVTVPKTTYSHSDWEIIDWIGSGSSSCDTNDYSDVGVYNFIAGNPPSVTLQPTYTPTCKSTTLTVGGSEGFVDAIGLTYQWYAVAPNTATWTALTNSGLYSGVTTNTLSISDVSTLTGYQFYCQIRENTVTCYTATNAVMILPGQTTTWQASNTWSNGLPSQDKAVIIDHTYDTANGFSPSFEACSVTVNNGKSLTVRSGNYVVIKNELTVISGGTATFENNSSLVQVNNVVNSGNITYKRIAQQRRLDYVYWSSPVDNYNLSALPSNGYKYTWNTTLNNANGTQGNWQSYSGLMASGKGYIVSGPSTFNNTANQDLEVPFLGVPRNGNVSVTINRGSNTGPNYTLPSGALVTNLDDNWNLLGNPYPSAISCRNFLTANSSVLTGALYIWTHGTLPSTSTANPFYDNFYANYNPNTDYLPFNLTGNLANPNPDYYIGAGQGFFVVMQDGATGSGTVNFTNALRDKTYGNVTGTNFYRLSSNYVNETVSAPEQNRIWLDIVKDNDAAIRTMFGYVDGATMDNDNLYDAPSKKDGYLKLYSLVGYDRLIIQGRALPFNEFDEVPLGMDIQSNGSYKIALAFVDGLFENEAQKIFLEDTYLNIIHDLKQTPYLFTTESGTYTNRFKIRYTTNSLDNQDIETINSNVIVSSNNDMVTVKSTQEEIKSVKIYDLLGRELIKNEKVNGLQFSTYLNNVSTQTLIVKIQMGNNFTVSKKIIVN</sequence>
<dbReference type="EMBL" id="CP134890">
    <property type="protein sequence ID" value="WNM21196.1"/>
    <property type="molecule type" value="Genomic_DNA"/>
</dbReference>
<dbReference type="Proteomes" id="UP001304515">
    <property type="component" value="Chromosome"/>
</dbReference>
<evidence type="ECO:0000256" key="1">
    <source>
        <dbReference type="SAM" id="SignalP"/>
    </source>
</evidence>
<dbReference type="Pfam" id="PF00932">
    <property type="entry name" value="LTD"/>
    <property type="match status" value="1"/>
</dbReference>
<accession>A0AA96EXD4</accession>
<feature type="chain" id="PRO_5044705441" evidence="1">
    <location>
        <begin position="23"/>
        <end position="1993"/>
    </location>
</feature>
<proteinExistence type="predicted"/>
<accession>A0AA96J7D0</accession>
<name>A0AA96J7D0_9FLAO</name>
<dbReference type="PROSITE" id="PS51841">
    <property type="entry name" value="LTD"/>
    <property type="match status" value="1"/>
</dbReference>
<reference evidence="4 5" key="1">
    <citation type="submission" date="2023-09" db="EMBL/GenBank/DDBJ databases">
        <title>Flavobacterium sp. a novel bacteria isolate from Pepper rhizosphere.</title>
        <authorList>
            <person name="Peng Y."/>
            <person name="Lee J."/>
        </authorList>
    </citation>
    <scope>NUCLEOTIDE SEQUENCE [LARGE SCALE GENOMIC DNA]</scope>
    <source>
        <strain evidence="3">PMR2A8</strain>
        <strain evidence="4 5">PMTSA4</strain>
    </source>
</reference>
<evidence type="ECO:0000313" key="3">
    <source>
        <dbReference type="EMBL" id="WNM19807.1"/>
    </source>
</evidence>